<evidence type="ECO:0000256" key="1">
    <source>
        <dbReference type="ARBA" id="ARBA00022737"/>
    </source>
</evidence>
<sequence length="203" mass="22015">MSLDFSEQSCLMLVFFAFSMFGQNVIRCLFKFLPKKPRSSLPDHSLRANPGPVAGSARQNLAATFVNAFVNAGFCKDKLMTVPLDSTSGSDGNWIFKNKDDGKTSASASLGMISLWNVEALDELDKYYTSSDKRVRAGALLSVGILNCGIKSDFDPALALLEEYIDNEDSSVRICAIMGIGIAYAGSQKDQVMKISTLPTVLC</sequence>
<dbReference type="GO" id="GO:0043161">
    <property type="term" value="P:proteasome-mediated ubiquitin-dependent protein catabolic process"/>
    <property type="evidence" value="ECO:0007669"/>
    <property type="project" value="TreeGrafter"/>
</dbReference>
<dbReference type="GO" id="GO:0008540">
    <property type="term" value="C:proteasome regulatory particle, base subcomplex"/>
    <property type="evidence" value="ECO:0007669"/>
    <property type="project" value="TreeGrafter"/>
</dbReference>
<dbReference type="PANTHER" id="PTHR10943:SF17">
    <property type="entry name" value="26S PROTEASOME NON-ATPASE REGULATORY SUBUNIT 2 HOMOLOG"/>
    <property type="match status" value="1"/>
</dbReference>
<dbReference type="Gene3D" id="1.25.10.10">
    <property type="entry name" value="Leucine-rich Repeat Variant"/>
    <property type="match status" value="1"/>
</dbReference>
<dbReference type="InterPro" id="IPR011989">
    <property type="entry name" value="ARM-like"/>
</dbReference>
<gene>
    <name evidence="3" type="ORF">F2Q70_00039785</name>
</gene>
<dbReference type="EMBL" id="QGKY02000190">
    <property type="protein sequence ID" value="KAF2591507.1"/>
    <property type="molecule type" value="Genomic_DNA"/>
</dbReference>
<dbReference type="SUPFAM" id="SSF48371">
    <property type="entry name" value="ARM repeat"/>
    <property type="match status" value="1"/>
</dbReference>
<dbReference type="GO" id="GO:0005634">
    <property type="term" value="C:nucleus"/>
    <property type="evidence" value="ECO:0007669"/>
    <property type="project" value="TreeGrafter"/>
</dbReference>
<accession>A0A8S9KCQ2</accession>
<protein>
    <recommendedName>
        <fullName evidence="4">RPN1 N-terminal domain-containing protein</fullName>
    </recommendedName>
</protein>
<organism evidence="3">
    <name type="scientific">Brassica cretica</name>
    <name type="common">Mustard</name>
    <dbReference type="NCBI Taxonomy" id="69181"/>
    <lineage>
        <taxon>Eukaryota</taxon>
        <taxon>Viridiplantae</taxon>
        <taxon>Streptophyta</taxon>
        <taxon>Embryophyta</taxon>
        <taxon>Tracheophyta</taxon>
        <taxon>Spermatophyta</taxon>
        <taxon>Magnoliopsida</taxon>
        <taxon>eudicotyledons</taxon>
        <taxon>Gunneridae</taxon>
        <taxon>Pentapetalae</taxon>
        <taxon>rosids</taxon>
        <taxon>malvids</taxon>
        <taxon>Brassicales</taxon>
        <taxon>Brassicaceae</taxon>
        <taxon>Brassiceae</taxon>
        <taxon>Brassica</taxon>
    </lineage>
</organism>
<keyword evidence="2" id="KW-0647">Proteasome</keyword>
<comment type="caution">
    <text evidence="3">The sequence shown here is derived from an EMBL/GenBank/DDBJ whole genome shotgun (WGS) entry which is preliminary data.</text>
</comment>
<dbReference type="InterPro" id="IPR016024">
    <property type="entry name" value="ARM-type_fold"/>
</dbReference>
<evidence type="ECO:0008006" key="4">
    <source>
        <dbReference type="Google" id="ProtNLM"/>
    </source>
</evidence>
<evidence type="ECO:0000313" key="3">
    <source>
        <dbReference type="EMBL" id="KAF2591507.1"/>
    </source>
</evidence>
<reference evidence="3" key="1">
    <citation type="submission" date="2019-12" db="EMBL/GenBank/DDBJ databases">
        <title>Genome sequencing and annotation of Brassica cretica.</title>
        <authorList>
            <person name="Studholme D.J."/>
            <person name="Sarris P.F."/>
        </authorList>
    </citation>
    <scope>NUCLEOTIDE SEQUENCE</scope>
    <source>
        <strain evidence="3">PFS-102/07</strain>
        <tissue evidence="3">Leaf</tissue>
    </source>
</reference>
<proteinExistence type="predicted"/>
<dbReference type="InterPro" id="IPR002015">
    <property type="entry name" value="Proteasome/cyclosome_rpt"/>
</dbReference>
<dbReference type="Pfam" id="PF01851">
    <property type="entry name" value="PC_rep"/>
    <property type="match status" value="1"/>
</dbReference>
<evidence type="ECO:0000256" key="2">
    <source>
        <dbReference type="ARBA" id="ARBA00022942"/>
    </source>
</evidence>
<dbReference type="AlphaFoldDB" id="A0A8S9KCQ2"/>
<keyword evidence="1" id="KW-0677">Repeat</keyword>
<name>A0A8S9KCQ2_BRACR</name>
<dbReference type="PANTHER" id="PTHR10943">
    <property type="entry name" value="26S PROTEASOME NON-ATPASE REGULATORY SUBUNIT"/>
    <property type="match status" value="1"/>
</dbReference>
<dbReference type="GO" id="GO:0034515">
    <property type="term" value="C:proteasome storage granule"/>
    <property type="evidence" value="ECO:0007669"/>
    <property type="project" value="TreeGrafter"/>
</dbReference>